<organism evidence="5 6">
    <name type="scientific">Proteiniclasticum sediminis</name>
    <dbReference type="NCBI Taxonomy" id="2804028"/>
    <lineage>
        <taxon>Bacteria</taxon>
        <taxon>Bacillati</taxon>
        <taxon>Bacillota</taxon>
        <taxon>Clostridia</taxon>
        <taxon>Eubacteriales</taxon>
        <taxon>Clostridiaceae</taxon>
        <taxon>Proteiniclasticum</taxon>
    </lineage>
</organism>
<comment type="caution">
    <text evidence="5">The sequence shown here is derived from an EMBL/GenBank/DDBJ whole genome shotgun (WGS) entry which is preliminary data.</text>
</comment>
<dbReference type="InterPro" id="IPR005551">
    <property type="entry name" value="CitX"/>
</dbReference>
<dbReference type="NCBIfam" id="NF002383">
    <property type="entry name" value="PRK01392.1"/>
    <property type="match status" value="1"/>
</dbReference>
<dbReference type="NCBIfam" id="TIGR03124">
    <property type="entry name" value="citrate_citX"/>
    <property type="match status" value="1"/>
</dbReference>
<evidence type="ECO:0000256" key="1">
    <source>
        <dbReference type="ARBA" id="ARBA00012524"/>
    </source>
</evidence>
<evidence type="ECO:0000256" key="3">
    <source>
        <dbReference type="ARBA" id="ARBA00022695"/>
    </source>
</evidence>
<evidence type="ECO:0000313" key="6">
    <source>
        <dbReference type="Proteomes" id="UP000675379"/>
    </source>
</evidence>
<comment type="catalytic activity">
    <reaction evidence="4">
        <text>apo-[citrate lyase ACP] + 2'-(5''-triphospho-alpha-D-ribosyl)-3'-dephospho-CoA = holo-[citrate lyase ACP] + diphosphate</text>
        <dbReference type="Rhea" id="RHEA:16333"/>
        <dbReference type="Rhea" id="RHEA-COMP:10157"/>
        <dbReference type="Rhea" id="RHEA-COMP:10158"/>
        <dbReference type="ChEBI" id="CHEBI:29999"/>
        <dbReference type="ChEBI" id="CHEBI:33019"/>
        <dbReference type="ChEBI" id="CHEBI:61378"/>
        <dbReference type="ChEBI" id="CHEBI:82683"/>
        <dbReference type="EC" id="2.7.7.61"/>
    </reaction>
</comment>
<dbReference type="AlphaFoldDB" id="A0A941CRB6"/>
<evidence type="ECO:0000256" key="4">
    <source>
        <dbReference type="ARBA" id="ARBA00048574"/>
    </source>
</evidence>
<dbReference type="EMBL" id="JAGSCS010000037">
    <property type="protein sequence ID" value="MBR0577456.1"/>
    <property type="molecule type" value="Genomic_DNA"/>
</dbReference>
<dbReference type="EC" id="2.7.7.61" evidence="1"/>
<name>A0A941CRB6_9CLOT</name>
<dbReference type="Pfam" id="PF03802">
    <property type="entry name" value="CitX"/>
    <property type="match status" value="1"/>
</dbReference>
<dbReference type="GO" id="GO:0051191">
    <property type="term" value="P:prosthetic group biosynthetic process"/>
    <property type="evidence" value="ECO:0007669"/>
    <property type="project" value="InterPro"/>
</dbReference>
<reference evidence="5" key="1">
    <citation type="submission" date="2021-04" db="EMBL/GenBank/DDBJ databases">
        <title>Proteiniclasticum sedimins sp. nov., an obligate anaerobic bacterium isolated from anaerobic sludge.</title>
        <authorList>
            <person name="Liu J."/>
        </authorList>
    </citation>
    <scope>NUCLEOTIDE SEQUENCE</scope>
    <source>
        <strain evidence="5">BAD-10</strain>
    </source>
</reference>
<dbReference type="RefSeq" id="WP_211802847.1">
    <property type="nucleotide sequence ID" value="NZ_JAGSCS010000037.1"/>
</dbReference>
<proteinExistence type="predicted"/>
<dbReference type="GO" id="GO:0050519">
    <property type="term" value="F:holo-citrate lyase synthase activity"/>
    <property type="evidence" value="ECO:0007669"/>
    <property type="project" value="UniProtKB-EC"/>
</dbReference>
<gene>
    <name evidence="5" type="primary">citX</name>
    <name evidence="5" type="ORF">KCG48_14180</name>
</gene>
<evidence type="ECO:0000256" key="2">
    <source>
        <dbReference type="ARBA" id="ARBA00022679"/>
    </source>
</evidence>
<accession>A0A941CRB6</accession>
<keyword evidence="6" id="KW-1185">Reference proteome</keyword>
<dbReference type="Proteomes" id="UP000675379">
    <property type="component" value="Unassembled WGS sequence"/>
</dbReference>
<keyword evidence="2 5" id="KW-0808">Transferase</keyword>
<keyword evidence="3 5" id="KW-0548">Nucleotidyltransferase</keyword>
<protein>
    <recommendedName>
        <fullName evidence="1">citrate lyase holo-[acyl-carrier protein] synthase</fullName>
        <ecNumber evidence="1">2.7.7.61</ecNumber>
    </recommendedName>
</protein>
<dbReference type="GO" id="GO:0016829">
    <property type="term" value="F:lyase activity"/>
    <property type="evidence" value="ECO:0007669"/>
    <property type="project" value="UniProtKB-KW"/>
</dbReference>
<keyword evidence="5" id="KW-0456">Lyase</keyword>
<evidence type="ECO:0000313" key="5">
    <source>
        <dbReference type="EMBL" id="MBR0577456.1"/>
    </source>
</evidence>
<sequence>MVYGFETGDRPTLDEVLNTRENRAGFQHLLLNKFPGHPVISFKLNIPGPVKNNEAIRQIFRIGQEDILAQLNAHRLDICYQKTLDLPTGPELFLVVEAQPWALKKAMTILEEETPLGRLYDIDVLHEEEGEQKSVSRTQLGLPSRRCLVCEKDAKVCGRSRAHTMDEMHEEIIKMMNNERRLKI</sequence>